<dbReference type="InterPro" id="IPR000700">
    <property type="entry name" value="PAS-assoc_C"/>
</dbReference>
<dbReference type="FunFam" id="3.30.70.270:FF:000001">
    <property type="entry name" value="Diguanylate cyclase domain protein"/>
    <property type="match status" value="1"/>
</dbReference>
<dbReference type="FunFam" id="3.20.20.450:FF:000001">
    <property type="entry name" value="Cyclic di-GMP phosphodiesterase yahA"/>
    <property type="match status" value="1"/>
</dbReference>
<evidence type="ECO:0000259" key="6">
    <source>
        <dbReference type="PROSITE" id="PS50887"/>
    </source>
</evidence>
<dbReference type="Gene3D" id="3.30.70.270">
    <property type="match status" value="1"/>
</dbReference>
<dbReference type="SMART" id="SM00052">
    <property type="entry name" value="EAL"/>
    <property type="match status" value="1"/>
</dbReference>
<organism evidence="7 8">
    <name type="scientific">Candidatus Gallionella acididurans</name>
    <dbReference type="NCBI Taxonomy" id="1796491"/>
    <lineage>
        <taxon>Bacteria</taxon>
        <taxon>Pseudomonadati</taxon>
        <taxon>Pseudomonadota</taxon>
        <taxon>Betaproteobacteria</taxon>
        <taxon>Nitrosomonadales</taxon>
        <taxon>Gallionellaceae</taxon>
        <taxon>Gallionella</taxon>
    </lineage>
</organism>
<sequence length="788" mass="88075">MNMAQASTKCIGSIQMLAAVIFRYPQVENNVNKNAAIQSAQLQQLLSISNVSLVASILIATILAYMQREVIPPRILLSWYYFMVLATLLRAGQIITYQRHSVHDAEAIRVRLVRFRLVVLVSSLVWGSAGWLLFPANDPHHQVFLILMLAGMTVGGVISFSADLVSAIVFSALLIAPVTIRLFVSGDSLLVSTGLATMLYLCFMVMSMLHINRNIFDNVTLRLEASGREKTVRASEERYRLLLRHSPVGIFHYDTNLVITYCNDRFAEILHNSIDRLVGLDIKTLKDQAVISTLKKAVNGNIGHYEGNYLATYSDANKWLDMTSAPFRDEDGIILGGIAIVQDISERKATEEQSKYLAFYDHLTKLPNRRLLVDRLEHAFASSVRTGREGALLIIDLDNFKSLNDTLGHQVGDLFLQQVALRLASCVREGDTVARLGGDEFVVVLENLSEQPMEAATQAEAIGKKILAALSLPYQLETYAYHSTASIGTTLFNAHRQTTDELMKQADIAMYQAKKAGRNDLRFFDPKMQASITDRVELENELRKALDRLQFQLYYQIQMDSSNQPLGAEALIRWIHPLRGMISPAQFIPLAEETGLILPIGLWVLETACAQLKTWQQLDFTRDLVLAVNVSAKQFRQSGFAAEVRDVVQRHGIKPSLLKLELTEGMLLENIEDAIATMSTLNEIGIQFSLDDFGTGFSSLQYLKRLPLDQLKIDQSFVRDIATDNSDKAIVRTIIAMAQSLGMAVIAEGVETEQQRQLLLENGCVHYQGYLFSKPVPLDEFEALLKLG</sequence>
<dbReference type="PANTHER" id="PTHR44757:SF2">
    <property type="entry name" value="BIOFILM ARCHITECTURE MAINTENANCE PROTEIN MBAA"/>
    <property type="match status" value="1"/>
</dbReference>
<proteinExistence type="predicted"/>
<dbReference type="CDD" id="cd01949">
    <property type="entry name" value="GGDEF"/>
    <property type="match status" value="1"/>
</dbReference>
<dbReference type="InterPro" id="IPR013656">
    <property type="entry name" value="PAS_4"/>
</dbReference>
<comment type="catalytic activity">
    <reaction evidence="1">
        <text>3',3'-c-di-GMP + H2O = 5'-phosphoguanylyl(3'-&gt;5')guanosine + H(+)</text>
        <dbReference type="Rhea" id="RHEA:24902"/>
        <dbReference type="ChEBI" id="CHEBI:15377"/>
        <dbReference type="ChEBI" id="CHEBI:15378"/>
        <dbReference type="ChEBI" id="CHEBI:58754"/>
        <dbReference type="ChEBI" id="CHEBI:58805"/>
        <dbReference type="EC" id="3.1.4.52"/>
    </reaction>
    <physiologicalReaction direction="left-to-right" evidence="1">
        <dbReference type="Rhea" id="RHEA:24903"/>
    </physiologicalReaction>
</comment>
<evidence type="ECO:0000256" key="2">
    <source>
        <dbReference type="SAM" id="Phobius"/>
    </source>
</evidence>
<dbReference type="Pfam" id="PF00563">
    <property type="entry name" value="EAL"/>
    <property type="match status" value="1"/>
</dbReference>
<evidence type="ECO:0000259" key="3">
    <source>
        <dbReference type="PROSITE" id="PS50112"/>
    </source>
</evidence>
<dbReference type="CDD" id="cd01948">
    <property type="entry name" value="EAL"/>
    <property type="match status" value="1"/>
</dbReference>
<evidence type="ECO:0000259" key="5">
    <source>
        <dbReference type="PROSITE" id="PS50883"/>
    </source>
</evidence>
<comment type="caution">
    <text evidence="7">The sequence shown here is derived from an EMBL/GenBank/DDBJ whole genome shotgun (WGS) entry which is preliminary data.</text>
</comment>
<dbReference type="GO" id="GO:0071111">
    <property type="term" value="F:cyclic-guanylate-specific phosphodiesterase activity"/>
    <property type="evidence" value="ECO:0007669"/>
    <property type="project" value="UniProtKB-EC"/>
</dbReference>
<dbReference type="GO" id="GO:0071732">
    <property type="term" value="P:cellular response to nitric oxide"/>
    <property type="evidence" value="ECO:0007669"/>
    <property type="project" value="UniProtKB-ARBA"/>
</dbReference>
<dbReference type="Pfam" id="PF08448">
    <property type="entry name" value="PAS_4"/>
    <property type="match status" value="1"/>
</dbReference>
<reference evidence="7 8" key="2">
    <citation type="submission" date="2016-03" db="EMBL/GenBank/DDBJ databases">
        <title>New uncultured bacterium of the family Gallionellaceae from acid mine drainage: description and reconstruction of genome based on metagenomic analysis of microbial community.</title>
        <authorList>
            <person name="Kadnikov V."/>
            <person name="Ivasenko D."/>
            <person name="Beletsky A."/>
            <person name="Mardanov A."/>
            <person name="Danilova E."/>
            <person name="Pimenov N."/>
            <person name="Karnachuk O."/>
            <person name="Ravin N."/>
        </authorList>
    </citation>
    <scope>NUCLEOTIDE SEQUENCE [LARGE SCALE GENOMIC DNA]</scope>
    <source>
        <strain evidence="7">ShG14-8</strain>
    </source>
</reference>
<name>A0A139BRT9_9PROT</name>
<keyword evidence="2" id="KW-0472">Membrane</keyword>
<evidence type="ECO:0000313" key="8">
    <source>
        <dbReference type="Proteomes" id="UP000070578"/>
    </source>
</evidence>
<dbReference type="Pfam" id="PF00990">
    <property type="entry name" value="GGDEF"/>
    <property type="match status" value="1"/>
</dbReference>
<dbReference type="InterPro" id="IPR000160">
    <property type="entry name" value="GGDEF_dom"/>
</dbReference>
<dbReference type="SMART" id="SM00267">
    <property type="entry name" value="GGDEF"/>
    <property type="match status" value="1"/>
</dbReference>
<protein>
    <submittedName>
        <fullName evidence="7">Diguanylate cyclase/phosphodiesterase with PAS/PAC sensor(S)</fullName>
    </submittedName>
</protein>
<evidence type="ECO:0000256" key="1">
    <source>
        <dbReference type="ARBA" id="ARBA00051114"/>
    </source>
</evidence>
<dbReference type="InterPro" id="IPR035919">
    <property type="entry name" value="EAL_sf"/>
</dbReference>
<dbReference type="PROSITE" id="PS50887">
    <property type="entry name" value="GGDEF"/>
    <property type="match status" value="1"/>
</dbReference>
<dbReference type="SUPFAM" id="SSF141868">
    <property type="entry name" value="EAL domain-like"/>
    <property type="match status" value="1"/>
</dbReference>
<dbReference type="Gene3D" id="3.20.20.450">
    <property type="entry name" value="EAL domain"/>
    <property type="match status" value="1"/>
</dbReference>
<evidence type="ECO:0000259" key="4">
    <source>
        <dbReference type="PROSITE" id="PS50113"/>
    </source>
</evidence>
<feature type="domain" description="PAS" evidence="3">
    <location>
        <begin position="235"/>
        <end position="279"/>
    </location>
</feature>
<dbReference type="SUPFAM" id="SSF55785">
    <property type="entry name" value="PYP-like sensor domain (PAS domain)"/>
    <property type="match status" value="1"/>
</dbReference>
<gene>
    <name evidence="7" type="ORF">AWT59_2453</name>
</gene>
<keyword evidence="2" id="KW-1133">Transmembrane helix</keyword>
<feature type="transmembrane region" description="Helical" evidence="2">
    <location>
        <begin position="45"/>
        <end position="66"/>
    </location>
</feature>
<dbReference type="PROSITE" id="PS50883">
    <property type="entry name" value="EAL"/>
    <property type="match status" value="1"/>
</dbReference>
<dbReference type="InterPro" id="IPR035965">
    <property type="entry name" value="PAS-like_dom_sf"/>
</dbReference>
<dbReference type="InterPro" id="IPR052155">
    <property type="entry name" value="Biofilm_reg_signaling"/>
</dbReference>
<dbReference type="AlphaFoldDB" id="A0A139BRT9"/>
<dbReference type="Gene3D" id="3.30.450.20">
    <property type="entry name" value="PAS domain"/>
    <property type="match status" value="1"/>
</dbReference>
<dbReference type="InterPro" id="IPR029787">
    <property type="entry name" value="Nucleotide_cyclase"/>
</dbReference>
<dbReference type="PROSITE" id="PS50113">
    <property type="entry name" value="PAC"/>
    <property type="match status" value="1"/>
</dbReference>
<feature type="domain" description="EAL" evidence="5">
    <location>
        <begin position="535"/>
        <end position="788"/>
    </location>
</feature>
<dbReference type="Proteomes" id="UP000070578">
    <property type="component" value="Unassembled WGS sequence"/>
</dbReference>
<dbReference type="SUPFAM" id="SSF55073">
    <property type="entry name" value="Nucleotide cyclase"/>
    <property type="match status" value="1"/>
</dbReference>
<feature type="transmembrane region" description="Helical" evidence="2">
    <location>
        <begin position="117"/>
        <end position="137"/>
    </location>
</feature>
<dbReference type="InterPro" id="IPR001633">
    <property type="entry name" value="EAL_dom"/>
</dbReference>
<dbReference type="NCBIfam" id="TIGR00229">
    <property type="entry name" value="sensory_box"/>
    <property type="match status" value="1"/>
</dbReference>
<feature type="domain" description="GGDEF" evidence="6">
    <location>
        <begin position="388"/>
        <end position="526"/>
    </location>
</feature>
<feature type="transmembrane region" description="Helical" evidence="2">
    <location>
        <begin position="188"/>
        <end position="209"/>
    </location>
</feature>
<dbReference type="InterPro" id="IPR043128">
    <property type="entry name" value="Rev_trsase/Diguanyl_cyclase"/>
</dbReference>
<dbReference type="PROSITE" id="PS50112">
    <property type="entry name" value="PAS"/>
    <property type="match status" value="1"/>
</dbReference>
<dbReference type="PANTHER" id="PTHR44757">
    <property type="entry name" value="DIGUANYLATE CYCLASE DGCP"/>
    <property type="match status" value="1"/>
</dbReference>
<dbReference type="InterPro" id="IPR000014">
    <property type="entry name" value="PAS"/>
</dbReference>
<evidence type="ECO:0000313" key="7">
    <source>
        <dbReference type="EMBL" id="KXS31415.1"/>
    </source>
</evidence>
<dbReference type="PATRIC" id="fig|1796491.3.peg.2676"/>
<dbReference type="EMBL" id="LSLI01000076">
    <property type="protein sequence ID" value="KXS31415.1"/>
    <property type="molecule type" value="Genomic_DNA"/>
</dbReference>
<keyword evidence="2" id="KW-0812">Transmembrane</keyword>
<dbReference type="NCBIfam" id="TIGR00254">
    <property type="entry name" value="GGDEF"/>
    <property type="match status" value="1"/>
</dbReference>
<feature type="transmembrane region" description="Helical" evidence="2">
    <location>
        <begin position="143"/>
        <end position="176"/>
    </location>
</feature>
<accession>A0A139BRT9</accession>
<feature type="domain" description="PAC" evidence="4">
    <location>
        <begin position="303"/>
        <end position="356"/>
    </location>
</feature>
<feature type="transmembrane region" description="Helical" evidence="2">
    <location>
        <begin position="78"/>
        <end position="97"/>
    </location>
</feature>
<reference evidence="7 8" key="1">
    <citation type="submission" date="2016-02" db="EMBL/GenBank/DDBJ databases">
        <authorList>
            <person name="Wen L."/>
            <person name="He K."/>
            <person name="Yang H."/>
        </authorList>
    </citation>
    <scope>NUCLEOTIDE SEQUENCE [LARGE SCALE GENOMIC DNA]</scope>
    <source>
        <strain evidence="7">ShG14-8</strain>
    </source>
</reference>